<dbReference type="Gene3D" id="3.20.20.70">
    <property type="entry name" value="Aldolase class I"/>
    <property type="match status" value="1"/>
</dbReference>
<dbReference type="AlphaFoldDB" id="A0A238XD05"/>
<evidence type="ECO:0000313" key="3">
    <source>
        <dbReference type="Proteomes" id="UP000198417"/>
    </source>
</evidence>
<dbReference type="InterPro" id="IPR013785">
    <property type="entry name" value="Aldolase_TIM"/>
</dbReference>
<evidence type="ECO:0000313" key="2">
    <source>
        <dbReference type="EMBL" id="SNR56867.1"/>
    </source>
</evidence>
<dbReference type="SUPFAM" id="SSF51569">
    <property type="entry name" value="Aldolase"/>
    <property type="match status" value="1"/>
</dbReference>
<evidence type="ECO:0000256" key="1">
    <source>
        <dbReference type="SAM" id="MobiDB-lite"/>
    </source>
</evidence>
<proteinExistence type="predicted"/>
<name>A0A238XD05_9RHOB</name>
<protein>
    <submittedName>
        <fullName evidence="2">Uncharacterized protein</fullName>
    </submittedName>
</protein>
<sequence>MPDHHGHKLGQIQGRTAAEANDQIRAAPVPNCSMTRSAYVAVVTWFNEDETMNYAAIRAQVRWQVAAGNNIMCEGTNGDFSA</sequence>
<reference evidence="2 3" key="1">
    <citation type="submission" date="2017-06" db="EMBL/GenBank/DDBJ databases">
        <authorList>
            <person name="Kim H.J."/>
            <person name="Triplett B.A."/>
        </authorList>
    </citation>
    <scope>NUCLEOTIDE SEQUENCE [LARGE SCALE GENOMIC DNA]</scope>
    <source>
        <strain evidence="2 3">DSM 29052</strain>
    </source>
</reference>
<dbReference type="EMBL" id="FZNN01000010">
    <property type="protein sequence ID" value="SNR56867.1"/>
    <property type="molecule type" value="Genomic_DNA"/>
</dbReference>
<organism evidence="2 3">
    <name type="scientific">Puniceibacterium sediminis</name>
    <dbReference type="NCBI Taxonomy" id="1608407"/>
    <lineage>
        <taxon>Bacteria</taxon>
        <taxon>Pseudomonadati</taxon>
        <taxon>Pseudomonadota</taxon>
        <taxon>Alphaproteobacteria</taxon>
        <taxon>Rhodobacterales</taxon>
        <taxon>Paracoccaceae</taxon>
        <taxon>Puniceibacterium</taxon>
    </lineage>
</organism>
<feature type="region of interest" description="Disordered" evidence="1">
    <location>
        <begin position="1"/>
        <end position="22"/>
    </location>
</feature>
<keyword evidence="3" id="KW-1185">Reference proteome</keyword>
<accession>A0A238XD05</accession>
<dbReference type="RefSeq" id="WP_245840930.1">
    <property type="nucleotide sequence ID" value="NZ_FZNN01000010.1"/>
</dbReference>
<gene>
    <name evidence="2" type="ORF">SAMN06265370_110140</name>
</gene>
<dbReference type="Proteomes" id="UP000198417">
    <property type="component" value="Unassembled WGS sequence"/>
</dbReference>